<comment type="caution">
    <text evidence="2">The sequence shown here is derived from an EMBL/GenBank/DDBJ whole genome shotgun (WGS) entry which is preliminary data.</text>
</comment>
<evidence type="ECO:0000313" key="2">
    <source>
        <dbReference type="EMBL" id="MST57996.1"/>
    </source>
</evidence>
<dbReference type="PANTHER" id="PTHR24220">
    <property type="entry name" value="IMPORT ATP-BINDING PROTEIN"/>
    <property type="match status" value="1"/>
</dbReference>
<dbReference type="SUPFAM" id="SSF52540">
    <property type="entry name" value="P-loop containing nucleoside triphosphate hydrolases"/>
    <property type="match status" value="1"/>
</dbReference>
<dbReference type="InterPro" id="IPR027417">
    <property type="entry name" value="P-loop_NTPase"/>
</dbReference>
<dbReference type="Pfam" id="PF00005">
    <property type="entry name" value="ABC_tran"/>
    <property type="match status" value="1"/>
</dbReference>
<dbReference type="GO" id="GO:0022857">
    <property type="term" value="F:transmembrane transporter activity"/>
    <property type="evidence" value="ECO:0007669"/>
    <property type="project" value="TreeGrafter"/>
</dbReference>
<proteinExistence type="predicted"/>
<dbReference type="GO" id="GO:0016887">
    <property type="term" value="F:ATP hydrolysis activity"/>
    <property type="evidence" value="ECO:0007669"/>
    <property type="project" value="InterPro"/>
</dbReference>
<protein>
    <submittedName>
        <fullName evidence="2">ATP-binding cassette domain-containing protein</fullName>
    </submittedName>
</protein>
<dbReference type="AlphaFoldDB" id="A0A6L5YHZ2"/>
<dbReference type="Gene3D" id="3.40.50.300">
    <property type="entry name" value="P-loop containing nucleotide triphosphate hydrolases"/>
    <property type="match status" value="1"/>
</dbReference>
<evidence type="ECO:0000259" key="1">
    <source>
        <dbReference type="Pfam" id="PF00005"/>
    </source>
</evidence>
<keyword evidence="2" id="KW-0547">Nucleotide-binding</keyword>
<organism evidence="2 3">
    <name type="scientific">Waltera intestinalis</name>
    <dbReference type="NCBI Taxonomy" id="2606635"/>
    <lineage>
        <taxon>Bacteria</taxon>
        <taxon>Bacillati</taxon>
        <taxon>Bacillota</taxon>
        <taxon>Clostridia</taxon>
        <taxon>Lachnospirales</taxon>
        <taxon>Lachnospiraceae</taxon>
        <taxon>Waltera</taxon>
    </lineage>
</organism>
<gene>
    <name evidence="2" type="ORF">FYJ59_07025</name>
</gene>
<dbReference type="GO" id="GO:0005886">
    <property type="term" value="C:plasma membrane"/>
    <property type="evidence" value="ECO:0007669"/>
    <property type="project" value="TreeGrafter"/>
</dbReference>
<dbReference type="InterPro" id="IPR015854">
    <property type="entry name" value="ABC_transpr_LolD-like"/>
</dbReference>
<dbReference type="InterPro" id="IPR003439">
    <property type="entry name" value="ABC_transporter-like_ATP-bd"/>
</dbReference>
<sequence>MSKTIVEFKDVVKTYGSGEALLYAVNHIDFKIEEDEFVVILGQSGAGKSTVLNILGGMDQPTEEKSKSCDRQVQRFRGDSLVVEIDGLLYNGTINCMFDTDSFPGIV</sequence>
<keyword evidence="3" id="KW-1185">Reference proteome</keyword>
<feature type="domain" description="ABC transporter" evidence="1">
    <location>
        <begin position="26"/>
        <end position="75"/>
    </location>
</feature>
<evidence type="ECO:0000313" key="3">
    <source>
        <dbReference type="Proteomes" id="UP000476055"/>
    </source>
</evidence>
<dbReference type="Proteomes" id="UP000476055">
    <property type="component" value="Unassembled WGS sequence"/>
</dbReference>
<dbReference type="EMBL" id="VUMU01000006">
    <property type="protein sequence ID" value="MST57996.1"/>
    <property type="molecule type" value="Genomic_DNA"/>
</dbReference>
<dbReference type="PANTHER" id="PTHR24220:SF86">
    <property type="entry name" value="ABC TRANSPORTER ABCH.1"/>
    <property type="match status" value="1"/>
</dbReference>
<dbReference type="RefSeq" id="WP_154496110.1">
    <property type="nucleotide sequence ID" value="NZ_VUMU01000006.1"/>
</dbReference>
<keyword evidence="2" id="KW-0067">ATP-binding</keyword>
<reference evidence="2 3" key="1">
    <citation type="submission" date="2019-08" db="EMBL/GenBank/DDBJ databases">
        <title>In-depth cultivation of the pig gut microbiome towards novel bacterial diversity and tailored functional studies.</title>
        <authorList>
            <person name="Wylensek D."/>
            <person name="Hitch T.C.A."/>
            <person name="Clavel T."/>
        </authorList>
    </citation>
    <scope>NUCLEOTIDE SEQUENCE [LARGE SCALE GENOMIC DNA]</scope>
    <source>
        <strain evidence="2 3">WCA3-601-WT-6H</strain>
    </source>
</reference>
<dbReference type="GO" id="GO:0005524">
    <property type="term" value="F:ATP binding"/>
    <property type="evidence" value="ECO:0007669"/>
    <property type="project" value="UniProtKB-KW"/>
</dbReference>
<name>A0A6L5YHZ2_9FIRM</name>
<accession>A0A6L5YHZ2</accession>